<proteinExistence type="inferred from homology"/>
<keyword evidence="3" id="KW-0687">Ribonucleoprotein</keyword>
<dbReference type="GeneID" id="8715207"/>
<evidence type="ECO:0000256" key="3">
    <source>
        <dbReference type="ARBA" id="ARBA00023274"/>
    </source>
</evidence>
<protein>
    <submittedName>
        <fullName evidence="4">Ribosomal protein L29</fullName>
    </submittedName>
</protein>
<dbReference type="Gene3D" id="1.10.287.310">
    <property type="match status" value="1"/>
</dbReference>
<dbReference type="AlphaFoldDB" id="D2ISA2"/>
<geneLocation type="plastid" evidence="4"/>
<reference evidence="4" key="1">
    <citation type="journal article" date="2009" name="Genome Biol. Evol.">
        <title>The complete plastid genome sequence of the secondarily nonphotosynthetic alga Cryptomonas paramecium: reduction, compaction, and accelerated evolutionary rate.</title>
        <authorList>
            <person name="Donaher N."/>
            <person name="Tanifuji G."/>
            <person name="Onodera N.T."/>
            <person name="Malfatti S.A."/>
            <person name="Chain P.S."/>
            <person name="Hara Y."/>
            <person name="Archibald J.M."/>
        </authorList>
    </citation>
    <scope>NUCLEOTIDE SEQUENCE</scope>
    <source>
        <strain evidence="4">CCAP977/2a</strain>
    </source>
</reference>
<dbReference type="SUPFAM" id="SSF46561">
    <property type="entry name" value="Ribosomal protein L29 (L29p)"/>
    <property type="match status" value="1"/>
</dbReference>
<dbReference type="HAMAP" id="MF_00374">
    <property type="entry name" value="Ribosomal_uL29"/>
    <property type="match status" value="1"/>
</dbReference>
<sequence length="67" mass="8047">MLFTDFKDLQKLTDEMIYFELLSVKKDLFNLRSNKITRKSLKPHLFKVNKRRVAQLLTLLSKRALSY</sequence>
<gene>
    <name evidence="4" type="primary">rpl29</name>
    <name evidence="4" type="ORF">CRPAC_p042</name>
</gene>
<comment type="similarity">
    <text evidence="1">Belongs to the universal ribosomal protein uL29 family.</text>
</comment>
<evidence type="ECO:0000256" key="1">
    <source>
        <dbReference type="ARBA" id="ARBA00009254"/>
    </source>
</evidence>
<dbReference type="RefSeq" id="YP_003359258.1">
    <property type="nucleotide sequence ID" value="NC_013703.1"/>
</dbReference>
<dbReference type="GO" id="GO:1990904">
    <property type="term" value="C:ribonucleoprotein complex"/>
    <property type="evidence" value="ECO:0007669"/>
    <property type="project" value="UniProtKB-KW"/>
</dbReference>
<dbReference type="NCBIfam" id="TIGR00012">
    <property type="entry name" value="L29"/>
    <property type="match status" value="1"/>
</dbReference>
<dbReference type="Pfam" id="PF00831">
    <property type="entry name" value="Ribosomal_L29"/>
    <property type="match status" value="1"/>
</dbReference>
<name>D2ISA2_9CRYP</name>
<dbReference type="InterPro" id="IPR036049">
    <property type="entry name" value="Ribosomal_uL29_sf"/>
</dbReference>
<organism evidence="4">
    <name type="scientific">Cryptomonas paramaecium</name>
    <dbReference type="NCBI Taxonomy" id="2898"/>
    <lineage>
        <taxon>Eukaryota</taxon>
        <taxon>Cryptophyceae</taxon>
        <taxon>Cryptomonadales</taxon>
        <taxon>Cryptomonadaceae</taxon>
        <taxon>Cryptomonas</taxon>
    </lineage>
</organism>
<dbReference type="CDD" id="cd00427">
    <property type="entry name" value="Ribosomal_L29_HIP"/>
    <property type="match status" value="1"/>
</dbReference>
<evidence type="ECO:0000313" key="4">
    <source>
        <dbReference type="EMBL" id="ACT46794.1"/>
    </source>
</evidence>
<keyword evidence="2 4" id="KW-0689">Ribosomal protein</keyword>
<accession>D2ISA2</accession>
<dbReference type="GO" id="GO:0005840">
    <property type="term" value="C:ribosome"/>
    <property type="evidence" value="ECO:0007669"/>
    <property type="project" value="UniProtKB-KW"/>
</dbReference>
<dbReference type="GO" id="GO:0006412">
    <property type="term" value="P:translation"/>
    <property type="evidence" value="ECO:0007669"/>
    <property type="project" value="InterPro"/>
</dbReference>
<evidence type="ECO:0000256" key="2">
    <source>
        <dbReference type="ARBA" id="ARBA00022980"/>
    </source>
</evidence>
<dbReference type="GO" id="GO:0003735">
    <property type="term" value="F:structural constituent of ribosome"/>
    <property type="evidence" value="ECO:0007669"/>
    <property type="project" value="InterPro"/>
</dbReference>
<keyword evidence="4" id="KW-0934">Plastid</keyword>
<dbReference type="EMBL" id="GQ358203">
    <property type="protein sequence ID" value="ACT46794.1"/>
    <property type="molecule type" value="Genomic_DNA"/>
</dbReference>
<dbReference type="InterPro" id="IPR001854">
    <property type="entry name" value="Ribosomal_uL29"/>
</dbReference>